<gene>
    <name evidence="1" type="ORF">WMSIL1_LOCUS10093</name>
</gene>
<organism evidence="1 2">
    <name type="scientific">Hymenolepis diminuta</name>
    <name type="common">Rat tapeworm</name>
    <dbReference type="NCBI Taxonomy" id="6216"/>
    <lineage>
        <taxon>Eukaryota</taxon>
        <taxon>Metazoa</taxon>
        <taxon>Spiralia</taxon>
        <taxon>Lophotrochozoa</taxon>
        <taxon>Platyhelminthes</taxon>
        <taxon>Cestoda</taxon>
        <taxon>Eucestoda</taxon>
        <taxon>Cyclophyllidea</taxon>
        <taxon>Hymenolepididae</taxon>
        <taxon>Hymenolepis</taxon>
    </lineage>
</organism>
<dbReference type="Proteomes" id="UP000321570">
    <property type="component" value="Unassembled WGS sequence"/>
</dbReference>
<sequence>MLFDFAVNDLSYLVAVDSNSKWLKSLVISLRSTITTMLIDGFCHIFNSWATRDHYNR</sequence>
<proteinExistence type="predicted"/>
<dbReference type="EMBL" id="CABIJS010000443">
    <property type="protein sequence ID" value="VUZ51430.1"/>
    <property type="molecule type" value="Genomic_DNA"/>
</dbReference>
<accession>A0A564YW76</accession>
<reference evidence="1 2" key="1">
    <citation type="submission" date="2019-07" db="EMBL/GenBank/DDBJ databases">
        <authorList>
            <person name="Jastrzebski P J."/>
            <person name="Paukszto L."/>
            <person name="Jastrzebski P J."/>
        </authorList>
    </citation>
    <scope>NUCLEOTIDE SEQUENCE [LARGE SCALE GENOMIC DNA]</scope>
    <source>
        <strain evidence="1 2">WMS-il1</strain>
    </source>
</reference>
<name>A0A564YW76_HYMDI</name>
<protein>
    <submittedName>
        <fullName evidence="1">Uncharacterized protein</fullName>
    </submittedName>
</protein>
<evidence type="ECO:0000313" key="2">
    <source>
        <dbReference type="Proteomes" id="UP000321570"/>
    </source>
</evidence>
<dbReference type="AlphaFoldDB" id="A0A564YW76"/>
<evidence type="ECO:0000313" key="1">
    <source>
        <dbReference type="EMBL" id="VUZ51430.1"/>
    </source>
</evidence>
<keyword evidence="2" id="KW-1185">Reference proteome</keyword>